<dbReference type="Pfam" id="PF03717">
    <property type="entry name" value="PBP_dimer"/>
    <property type="match status" value="1"/>
</dbReference>
<dbReference type="RefSeq" id="WP_183984245.1">
    <property type="nucleotide sequence ID" value="NZ_JACHHG010000002.1"/>
</dbReference>
<dbReference type="Pfam" id="PF00905">
    <property type="entry name" value="Transpeptidase"/>
    <property type="match status" value="1"/>
</dbReference>
<evidence type="ECO:0000256" key="1">
    <source>
        <dbReference type="ARBA" id="ARBA00004167"/>
    </source>
</evidence>
<dbReference type="Gene3D" id="3.90.1310.10">
    <property type="entry name" value="Penicillin-binding protein 2a (Domain 2)"/>
    <property type="match status" value="1"/>
</dbReference>
<dbReference type="InterPro" id="IPR050515">
    <property type="entry name" value="Beta-lactam/transpept"/>
</dbReference>
<evidence type="ECO:0000256" key="3">
    <source>
        <dbReference type="ARBA" id="ARBA00022475"/>
    </source>
</evidence>
<dbReference type="InterPro" id="IPR005311">
    <property type="entry name" value="PBP_dimer"/>
</dbReference>
<feature type="domain" description="Penicillin-binding protein transpeptidase" evidence="10">
    <location>
        <begin position="256"/>
        <end position="573"/>
    </location>
</feature>
<keyword evidence="3" id="KW-1003">Cell membrane</keyword>
<protein>
    <submittedName>
        <fullName evidence="12">Penicillin-binding protein 2</fullName>
    </submittedName>
</protein>
<evidence type="ECO:0000259" key="11">
    <source>
        <dbReference type="Pfam" id="PF03717"/>
    </source>
</evidence>
<evidence type="ECO:0000256" key="9">
    <source>
        <dbReference type="ARBA" id="ARBA00023316"/>
    </source>
</evidence>
<dbReference type="Gene3D" id="3.40.710.10">
    <property type="entry name" value="DD-peptidase/beta-lactamase superfamily"/>
    <property type="match status" value="1"/>
</dbReference>
<comment type="caution">
    <text evidence="12">The sequence shown here is derived from an EMBL/GenBank/DDBJ whole genome shotgun (WGS) entry which is preliminary data.</text>
</comment>
<evidence type="ECO:0000256" key="8">
    <source>
        <dbReference type="ARBA" id="ARBA00023136"/>
    </source>
</evidence>
<comment type="subcellular location">
    <subcellularLocation>
        <location evidence="2">Cell membrane</location>
    </subcellularLocation>
    <subcellularLocation>
        <location evidence="1">Membrane</location>
        <topology evidence="1">Single-pass membrane protein</topology>
    </subcellularLocation>
</comment>
<accession>A0A841HW28</accession>
<dbReference type="PANTHER" id="PTHR30627">
    <property type="entry name" value="PEPTIDOGLYCAN D,D-TRANSPEPTIDASE"/>
    <property type="match status" value="1"/>
</dbReference>
<dbReference type="Proteomes" id="UP000569951">
    <property type="component" value="Unassembled WGS sequence"/>
</dbReference>
<keyword evidence="13" id="KW-1185">Reference proteome</keyword>
<sequence>MKRVQILALIFSLFLTAYAARLYDLQIRRYDQYRGQSQQNYLRDEVIRSLRGEIRTRDGVLLATNRIAVDLIYRGGPVEAWDRIRYLAKIKDPQLPELPAGQKEMVLAANVPAGAIPALEELSVLQPALELRQRVERYYPQGKLAGNLIGYTSEANEQEVESGAYILGDAVGRSGLEAGFQQQLHGVNGLKLVEVDSQGRRISERIEREGKKGEDIVLTLDSRLQRAAEKALTEGLSDINKGRAHYGLPPEKVVKGAIIALDPRNNEVLAMATAPSIDPNWFSRSPRPKELVEALTGPDAGLLNRAVQPYAPGSVFKPTTTNAYFERFGNKTFTCTPGIVFGGYYKKNWARYNMGPMDGRGAIAQSCNTWYYQASIDAGTLTFSDIIADRAREFGFGSPTGLELIGEKGGLVQSARDFKARNQPWYPGETLNYSIGQGALLVTPAQIALSLSTIVNEGKKRPLTLLKSVAGRPVPRKPAVQVPGQTKYWKLTKEGMEWTVSRGTSKHVLGPDLFPVRTAGKTGTAQTGRRAGYEHSWYEGYGPVGNPNLLVVAFFEYGGEGSGVALPAVKKVMAAYWDIPLDKDGHVIREEHATR</sequence>
<dbReference type="GO" id="GO:0008360">
    <property type="term" value="P:regulation of cell shape"/>
    <property type="evidence" value="ECO:0007669"/>
    <property type="project" value="UniProtKB-KW"/>
</dbReference>
<evidence type="ECO:0000313" key="13">
    <source>
        <dbReference type="Proteomes" id="UP000569951"/>
    </source>
</evidence>
<dbReference type="SUPFAM" id="SSF56601">
    <property type="entry name" value="beta-lactamase/transpeptidase-like"/>
    <property type="match status" value="1"/>
</dbReference>
<keyword evidence="8" id="KW-0472">Membrane</keyword>
<dbReference type="PANTHER" id="PTHR30627:SF2">
    <property type="entry name" value="PEPTIDOGLYCAN D,D-TRANSPEPTIDASE MRDA"/>
    <property type="match status" value="1"/>
</dbReference>
<dbReference type="GO" id="GO:0008658">
    <property type="term" value="F:penicillin binding"/>
    <property type="evidence" value="ECO:0007669"/>
    <property type="project" value="InterPro"/>
</dbReference>
<dbReference type="GO" id="GO:0009252">
    <property type="term" value="P:peptidoglycan biosynthetic process"/>
    <property type="evidence" value="ECO:0007669"/>
    <property type="project" value="UniProtKB-KW"/>
</dbReference>
<evidence type="ECO:0000313" key="12">
    <source>
        <dbReference type="EMBL" id="MBB6097116.1"/>
    </source>
</evidence>
<proteinExistence type="predicted"/>
<dbReference type="AlphaFoldDB" id="A0A841HW28"/>
<keyword evidence="6" id="KW-0573">Peptidoglycan synthesis</keyword>
<dbReference type="GO" id="GO:0071555">
    <property type="term" value="P:cell wall organization"/>
    <property type="evidence" value="ECO:0007669"/>
    <property type="project" value="UniProtKB-KW"/>
</dbReference>
<gene>
    <name evidence="12" type="ORF">HNR42_000530</name>
</gene>
<evidence type="ECO:0000259" key="10">
    <source>
        <dbReference type="Pfam" id="PF00905"/>
    </source>
</evidence>
<name>A0A841HW28_9DEIO</name>
<evidence type="ECO:0000256" key="2">
    <source>
        <dbReference type="ARBA" id="ARBA00004236"/>
    </source>
</evidence>
<evidence type="ECO:0000256" key="4">
    <source>
        <dbReference type="ARBA" id="ARBA00022692"/>
    </source>
</evidence>
<dbReference type="EMBL" id="JACHHG010000002">
    <property type="protein sequence ID" value="MBB6097116.1"/>
    <property type="molecule type" value="Genomic_DNA"/>
</dbReference>
<evidence type="ECO:0000256" key="5">
    <source>
        <dbReference type="ARBA" id="ARBA00022960"/>
    </source>
</evidence>
<keyword evidence="5" id="KW-0133">Cell shape</keyword>
<reference evidence="12 13" key="1">
    <citation type="submission" date="2020-08" db="EMBL/GenBank/DDBJ databases">
        <title>Genomic Encyclopedia of Type Strains, Phase IV (KMG-IV): sequencing the most valuable type-strain genomes for metagenomic binning, comparative biology and taxonomic classification.</title>
        <authorList>
            <person name="Goeker M."/>
        </authorList>
    </citation>
    <scope>NUCLEOTIDE SEQUENCE [LARGE SCALE GENOMIC DNA]</scope>
    <source>
        <strain evidence="12 13">DSM 21458</strain>
    </source>
</reference>
<organism evidence="12 13">
    <name type="scientific">Deinobacterium chartae</name>
    <dbReference type="NCBI Taxonomy" id="521158"/>
    <lineage>
        <taxon>Bacteria</taxon>
        <taxon>Thermotogati</taxon>
        <taxon>Deinococcota</taxon>
        <taxon>Deinococci</taxon>
        <taxon>Deinococcales</taxon>
        <taxon>Deinococcaceae</taxon>
        <taxon>Deinobacterium</taxon>
    </lineage>
</organism>
<feature type="domain" description="Penicillin-binding protein dimerisation" evidence="11">
    <location>
        <begin position="48"/>
        <end position="204"/>
    </location>
</feature>
<dbReference type="InterPro" id="IPR036138">
    <property type="entry name" value="PBP_dimer_sf"/>
</dbReference>
<dbReference type="InterPro" id="IPR012338">
    <property type="entry name" value="Beta-lactam/transpept-like"/>
</dbReference>
<keyword evidence="7" id="KW-1133">Transmembrane helix</keyword>
<keyword evidence="4" id="KW-0812">Transmembrane</keyword>
<dbReference type="InterPro" id="IPR001460">
    <property type="entry name" value="PCN-bd_Tpept"/>
</dbReference>
<evidence type="ECO:0000256" key="6">
    <source>
        <dbReference type="ARBA" id="ARBA00022984"/>
    </source>
</evidence>
<dbReference type="GO" id="GO:0005886">
    <property type="term" value="C:plasma membrane"/>
    <property type="evidence" value="ECO:0007669"/>
    <property type="project" value="UniProtKB-SubCell"/>
</dbReference>
<evidence type="ECO:0000256" key="7">
    <source>
        <dbReference type="ARBA" id="ARBA00022989"/>
    </source>
</evidence>
<keyword evidence="9" id="KW-0961">Cell wall biogenesis/degradation</keyword>
<dbReference type="SUPFAM" id="SSF56519">
    <property type="entry name" value="Penicillin binding protein dimerisation domain"/>
    <property type="match status" value="1"/>
</dbReference>
<dbReference type="GO" id="GO:0071972">
    <property type="term" value="F:peptidoglycan L,D-transpeptidase activity"/>
    <property type="evidence" value="ECO:0007669"/>
    <property type="project" value="TreeGrafter"/>
</dbReference>